<proteinExistence type="predicted"/>
<dbReference type="GO" id="GO:0006355">
    <property type="term" value="P:regulation of DNA-templated transcription"/>
    <property type="evidence" value="ECO:0007669"/>
    <property type="project" value="InterPro"/>
</dbReference>
<dbReference type="SUPFAM" id="SSF55874">
    <property type="entry name" value="ATPase domain of HSP90 chaperone/DNA topoisomerase II/histidine kinase"/>
    <property type="match status" value="1"/>
</dbReference>
<dbReference type="CDD" id="cd00082">
    <property type="entry name" value="HisKA"/>
    <property type="match status" value="1"/>
</dbReference>
<dbReference type="InterPro" id="IPR003594">
    <property type="entry name" value="HATPase_dom"/>
</dbReference>
<geneLocation type="plasmid" evidence="12 13">
    <name>pl2WSM5005</name>
</geneLocation>
<dbReference type="GO" id="GO:0000155">
    <property type="term" value="F:phosphorelay sensor kinase activity"/>
    <property type="evidence" value="ECO:0007669"/>
    <property type="project" value="InterPro"/>
</dbReference>
<evidence type="ECO:0000259" key="10">
    <source>
        <dbReference type="PROSITE" id="PS50110"/>
    </source>
</evidence>
<dbReference type="InterPro" id="IPR001789">
    <property type="entry name" value="Sig_transdc_resp-reg_receiver"/>
</dbReference>
<keyword evidence="13" id="KW-1185">Reference proteome</keyword>
<dbReference type="SMART" id="SM00387">
    <property type="entry name" value="HATPase_c"/>
    <property type="match status" value="1"/>
</dbReference>
<dbReference type="Gene3D" id="3.40.50.2300">
    <property type="match status" value="1"/>
</dbReference>
<dbReference type="OrthoDB" id="9768069at2"/>
<dbReference type="SUPFAM" id="SSF52172">
    <property type="entry name" value="CheY-like"/>
    <property type="match status" value="1"/>
</dbReference>
<dbReference type="PANTHER" id="PTHR43047:SF72">
    <property type="entry name" value="OSMOSENSING HISTIDINE PROTEIN KINASE SLN1"/>
    <property type="match status" value="1"/>
</dbReference>
<evidence type="ECO:0000259" key="9">
    <source>
        <dbReference type="PROSITE" id="PS50109"/>
    </source>
</evidence>
<dbReference type="FunFam" id="3.30.565.10:FF:000006">
    <property type="entry name" value="Sensor histidine kinase WalK"/>
    <property type="match status" value="1"/>
</dbReference>
<dbReference type="InterPro" id="IPR011006">
    <property type="entry name" value="CheY-like_superfamily"/>
</dbReference>
<dbReference type="Pfam" id="PF02518">
    <property type="entry name" value="HATPase_c"/>
    <property type="match status" value="1"/>
</dbReference>
<evidence type="ECO:0000256" key="5">
    <source>
        <dbReference type="ARBA" id="ARBA00022679"/>
    </source>
</evidence>
<dbReference type="SUPFAM" id="SSF55785">
    <property type="entry name" value="PYP-like sensor domain (PAS domain)"/>
    <property type="match status" value="1"/>
</dbReference>
<dbReference type="Gene3D" id="3.30.450.20">
    <property type="entry name" value="PAS domain"/>
    <property type="match status" value="1"/>
</dbReference>
<evidence type="ECO:0000256" key="1">
    <source>
        <dbReference type="ARBA" id="ARBA00000085"/>
    </source>
</evidence>
<evidence type="ECO:0000256" key="8">
    <source>
        <dbReference type="SAM" id="Coils"/>
    </source>
</evidence>
<dbReference type="NCBIfam" id="TIGR00229">
    <property type="entry name" value="sensory_box"/>
    <property type="match status" value="1"/>
</dbReference>
<dbReference type="RefSeq" id="WP_051374096.1">
    <property type="nucleotide sequence ID" value="NZ_CP017565.2"/>
</dbReference>
<dbReference type="InterPro" id="IPR005467">
    <property type="entry name" value="His_kinase_dom"/>
</dbReference>
<feature type="domain" description="PAS" evidence="11">
    <location>
        <begin position="7"/>
        <end position="59"/>
    </location>
</feature>
<evidence type="ECO:0000313" key="13">
    <source>
        <dbReference type="Proteomes" id="UP000179860"/>
    </source>
</evidence>
<dbReference type="InterPro" id="IPR000014">
    <property type="entry name" value="PAS"/>
</dbReference>
<dbReference type="SMART" id="SM00448">
    <property type="entry name" value="REC"/>
    <property type="match status" value="1"/>
</dbReference>
<sequence length="529" mass="57715">MNGSHDKLPSWQELLQYAPCGLLVSDPDGTIRLANETFCSWTGYRQDELVDRRRIQELLTVGGRLFHHTHWLPLMQMQGSAAEVKFDVVHRDGHRVPMLFNAVSRKAGSLVFHELAVVVVHDRHKYEQELLLARQHAQSALAEQQKAQQELARSRDELAQADRRKDEFLATLGHELRNPLSSMHNVLAILGQQSSGDPHLDGLHGILTRQVGYLTRLVGDLLDVSRIAQGKLELRREHTELADVVRNAVELARSPIDTAAQTLTVTLPAEPVCLDADPVRLTQVMLNLLHNASKYTPHGGRISLGVSRENDRAMVCVRDSGVGIAPEHLGTVFNMFSQVAASEKRSQGGLGIGLALARGLVILHGGTVEARSEGTGQGSEFVVHLPVSNVASSTGTVPSVHESPARMTGRRIIVVDDNQDAAESLAMLLALDGHEVRTAGDGLTGLQLAQEFCPQAVLLDIGLPGIDGYEVARRIRRQPWGKQLLLVAVSGWGQESDRQAAADAGFDHHLIKPVNLDELTTVLSGQPTP</sequence>
<dbReference type="Pfam" id="PF00512">
    <property type="entry name" value="HisKA"/>
    <property type="match status" value="1"/>
</dbReference>
<feature type="domain" description="Response regulatory" evidence="10">
    <location>
        <begin position="411"/>
        <end position="527"/>
    </location>
</feature>
<evidence type="ECO:0000256" key="2">
    <source>
        <dbReference type="ARBA" id="ARBA00004429"/>
    </source>
</evidence>
<dbReference type="SMART" id="SM00388">
    <property type="entry name" value="HisKA"/>
    <property type="match status" value="1"/>
</dbReference>
<dbReference type="InterPro" id="IPR035965">
    <property type="entry name" value="PAS-like_dom_sf"/>
</dbReference>
<feature type="domain" description="Histidine kinase" evidence="9">
    <location>
        <begin position="171"/>
        <end position="389"/>
    </location>
</feature>
<name>A0A1I9YW58_9BURK</name>
<dbReference type="PROSITE" id="PS50112">
    <property type="entry name" value="PAS"/>
    <property type="match status" value="1"/>
</dbReference>
<dbReference type="Gene3D" id="1.10.287.130">
    <property type="match status" value="1"/>
</dbReference>
<keyword evidence="5" id="KW-0808">Transferase</keyword>
<dbReference type="SMART" id="SM00091">
    <property type="entry name" value="PAS"/>
    <property type="match status" value="1"/>
</dbReference>
<dbReference type="InterPro" id="IPR004358">
    <property type="entry name" value="Sig_transdc_His_kin-like_C"/>
</dbReference>
<dbReference type="EMBL" id="CP017565">
    <property type="protein sequence ID" value="APA90464.1"/>
    <property type="molecule type" value="Genomic_DNA"/>
</dbReference>
<dbReference type="KEGG" id="pspw:BJG93_33305"/>
<evidence type="ECO:0000256" key="7">
    <source>
        <dbReference type="PROSITE-ProRule" id="PRU00169"/>
    </source>
</evidence>
<dbReference type="InterPro" id="IPR036097">
    <property type="entry name" value="HisK_dim/P_sf"/>
</dbReference>
<comment type="subcellular location">
    <subcellularLocation>
        <location evidence="2">Cell inner membrane</location>
        <topology evidence="2">Multi-pass membrane protein</topology>
    </subcellularLocation>
</comment>
<keyword evidence="8" id="KW-0175">Coiled coil</keyword>
<dbReference type="EC" id="2.7.13.3" evidence="3"/>
<dbReference type="PRINTS" id="PR00344">
    <property type="entry name" value="BCTRLSENSOR"/>
</dbReference>
<dbReference type="PANTHER" id="PTHR43047">
    <property type="entry name" value="TWO-COMPONENT HISTIDINE PROTEIN KINASE"/>
    <property type="match status" value="1"/>
</dbReference>
<reference evidence="12" key="2">
    <citation type="submission" date="2021-06" db="EMBL/GenBank/DDBJ databases">
        <authorList>
            <person name="Rogers T.H."/>
            <person name="Ramsay J.P."/>
            <person name="Wang P."/>
            <person name="Terpolilli J."/>
        </authorList>
    </citation>
    <scope>NUCLEOTIDE SEQUENCE [LARGE SCALE GENOMIC DNA]</scope>
    <source>
        <strain evidence="12">WSM5005</strain>
        <plasmid evidence="12">pl2WSM5005</plasmid>
    </source>
</reference>
<dbReference type="InterPro" id="IPR036890">
    <property type="entry name" value="HATPase_C_sf"/>
</dbReference>
<dbReference type="Pfam" id="PF00072">
    <property type="entry name" value="Response_reg"/>
    <property type="match status" value="1"/>
</dbReference>
<keyword evidence="12" id="KW-0614">Plasmid</keyword>
<evidence type="ECO:0000259" key="11">
    <source>
        <dbReference type="PROSITE" id="PS50112"/>
    </source>
</evidence>
<dbReference type="InterPro" id="IPR013767">
    <property type="entry name" value="PAS_fold"/>
</dbReference>
<accession>A0A1I9YW58</accession>
<dbReference type="PROSITE" id="PS50109">
    <property type="entry name" value="HIS_KIN"/>
    <property type="match status" value="1"/>
</dbReference>
<organism evidence="12 13">
    <name type="scientific">Paraburkholderia sprentiae WSM5005</name>
    <dbReference type="NCBI Taxonomy" id="754502"/>
    <lineage>
        <taxon>Bacteria</taxon>
        <taxon>Pseudomonadati</taxon>
        <taxon>Pseudomonadota</taxon>
        <taxon>Betaproteobacteria</taxon>
        <taxon>Burkholderiales</taxon>
        <taxon>Burkholderiaceae</taxon>
        <taxon>Paraburkholderia</taxon>
    </lineage>
</organism>
<dbReference type="AlphaFoldDB" id="A0A1I9YW58"/>
<protein>
    <recommendedName>
        <fullName evidence="3">histidine kinase</fullName>
        <ecNumber evidence="3">2.7.13.3</ecNumber>
    </recommendedName>
</protein>
<dbReference type="PROSITE" id="PS50110">
    <property type="entry name" value="RESPONSE_REGULATORY"/>
    <property type="match status" value="1"/>
</dbReference>
<gene>
    <name evidence="12" type="ORF">BJG93_33305</name>
</gene>
<dbReference type="SUPFAM" id="SSF47384">
    <property type="entry name" value="Homodimeric domain of signal transducing histidine kinase"/>
    <property type="match status" value="1"/>
</dbReference>
<dbReference type="Gene3D" id="3.30.565.10">
    <property type="entry name" value="Histidine kinase-like ATPase, C-terminal domain"/>
    <property type="match status" value="1"/>
</dbReference>
<dbReference type="Proteomes" id="UP000179860">
    <property type="component" value="Plasmid pl2WSM5005"/>
</dbReference>
<evidence type="ECO:0000256" key="4">
    <source>
        <dbReference type="ARBA" id="ARBA00022553"/>
    </source>
</evidence>
<keyword evidence="4 7" id="KW-0597">Phosphoprotein</keyword>
<dbReference type="CDD" id="cd17580">
    <property type="entry name" value="REC_2_DhkD-like"/>
    <property type="match status" value="1"/>
</dbReference>
<comment type="catalytic activity">
    <reaction evidence="1">
        <text>ATP + protein L-histidine = ADP + protein N-phospho-L-histidine.</text>
        <dbReference type="EC" id="2.7.13.3"/>
    </reaction>
</comment>
<reference evidence="12" key="1">
    <citation type="submission" date="2016-09" db="EMBL/GenBank/DDBJ databases">
        <title>The Complete Genome of Burkholderia sprentiae wsm5005.</title>
        <authorList>
            <person name="De Meyer S."/>
            <person name="Wang P."/>
            <person name="Terpolilli J."/>
        </authorList>
    </citation>
    <scope>NUCLEOTIDE SEQUENCE [LARGE SCALE GENOMIC DNA]</scope>
    <source>
        <strain evidence="12">WSM5005</strain>
        <plasmid evidence="12">pl2WSM5005</plasmid>
    </source>
</reference>
<evidence type="ECO:0000256" key="6">
    <source>
        <dbReference type="ARBA" id="ARBA00022777"/>
    </source>
</evidence>
<keyword evidence="6" id="KW-0418">Kinase</keyword>
<feature type="coiled-coil region" evidence="8">
    <location>
        <begin position="137"/>
        <end position="171"/>
    </location>
</feature>
<evidence type="ECO:0000256" key="3">
    <source>
        <dbReference type="ARBA" id="ARBA00012438"/>
    </source>
</evidence>
<dbReference type="InterPro" id="IPR003661">
    <property type="entry name" value="HisK_dim/P_dom"/>
</dbReference>
<dbReference type="CDD" id="cd00130">
    <property type="entry name" value="PAS"/>
    <property type="match status" value="1"/>
</dbReference>
<evidence type="ECO:0000313" key="12">
    <source>
        <dbReference type="EMBL" id="APA90464.1"/>
    </source>
</evidence>
<feature type="modified residue" description="4-aspartylphosphate" evidence="7">
    <location>
        <position position="460"/>
    </location>
</feature>
<dbReference type="GO" id="GO:0009927">
    <property type="term" value="F:histidine phosphotransfer kinase activity"/>
    <property type="evidence" value="ECO:0007669"/>
    <property type="project" value="TreeGrafter"/>
</dbReference>
<dbReference type="Pfam" id="PF00989">
    <property type="entry name" value="PAS"/>
    <property type="match status" value="1"/>
</dbReference>
<dbReference type="GO" id="GO:0005886">
    <property type="term" value="C:plasma membrane"/>
    <property type="evidence" value="ECO:0007669"/>
    <property type="project" value="UniProtKB-SubCell"/>
</dbReference>